<comment type="catalytic activity">
    <reaction evidence="15 16">
        <text>heme b + (2E,6E)-farnesyl diphosphate + H2O = Fe(II)-heme o + diphosphate</text>
        <dbReference type="Rhea" id="RHEA:28070"/>
        <dbReference type="ChEBI" id="CHEBI:15377"/>
        <dbReference type="ChEBI" id="CHEBI:33019"/>
        <dbReference type="ChEBI" id="CHEBI:60344"/>
        <dbReference type="ChEBI" id="CHEBI:60530"/>
        <dbReference type="ChEBI" id="CHEBI:175763"/>
        <dbReference type="EC" id="2.5.1.141"/>
    </reaction>
</comment>
<evidence type="ECO:0000256" key="9">
    <source>
        <dbReference type="ARBA" id="ARBA00022989"/>
    </source>
</evidence>
<feature type="transmembrane region" description="Helical" evidence="16">
    <location>
        <begin position="375"/>
        <end position="396"/>
    </location>
</feature>
<dbReference type="GO" id="GO:0048034">
    <property type="term" value="P:heme O biosynthetic process"/>
    <property type="evidence" value="ECO:0007669"/>
    <property type="project" value="UniProtKB-UniRule"/>
</dbReference>
<dbReference type="CDD" id="cd13957">
    <property type="entry name" value="PT_UbiA_Cox10"/>
    <property type="match status" value="1"/>
</dbReference>
<comment type="pathway">
    <text evidence="3 16">Porphyrin-containing compound metabolism; heme O biosynthesis; heme O from protoheme: step 1/1.</text>
</comment>
<feature type="transmembrane region" description="Helical" evidence="16">
    <location>
        <begin position="454"/>
        <end position="477"/>
    </location>
</feature>
<dbReference type="UniPathway" id="UPA00834">
    <property type="reaction ID" value="UER00712"/>
</dbReference>
<keyword evidence="11 16" id="KW-0472">Membrane</keyword>
<keyword evidence="9 16" id="KW-1133">Transmembrane helix</keyword>
<dbReference type="PANTHER" id="PTHR43448:SF7">
    <property type="entry name" value="4-HYDROXYBENZOATE SOLANESYLTRANSFERASE"/>
    <property type="match status" value="1"/>
</dbReference>
<comment type="subcellular location">
    <subcellularLocation>
        <location evidence="2 16">Cell membrane</location>
        <topology evidence="2 16">Multi-pass membrane protein</topology>
    </subcellularLocation>
</comment>
<evidence type="ECO:0000256" key="5">
    <source>
        <dbReference type="ARBA" id="ARBA00012292"/>
    </source>
</evidence>
<feature type="transmembrane region" description="Helical" evidence="16">
    <location>
        <begin position="53"/>
        <end position="78"/>
    </location>
</feature>
<feature type="transmembrane region" description="Helical" evidence="16">
    <location>
        <begin position="402"/>
        <end position="418"/>
    </location>
</feature>
<dbReference type="FunFam" id="1.10.357.140:FF:000001">
    <property type="entry name" value="Protoheme IX farnesyltransferase"/>
    <property type="match status" value="1"/>
</dbReference>
<dbReference type="PANTHER" id="PTHR43448">
    <property type="entry name" value="PROTOHEME IX FARNESYLTRANSFERASE, MITOCHONDRIAL"/>
    <property type="match status" value="1"/>
</dbReference>
<feature type="transmembrane region" description="Helical" evidence="16">
    <location>
        <begin position="190"/>
        <end position="213"/>
    </location>
</feature>
<organism evidence="17 18">
    <name type="scientific">Candidatus Chloroploca asiatica</name>
    <dbReference type="NCBI Taxonomy" id="1506545"/>
    <lineage>
        <taxon>Bacteria</taxon>
        <taxon>Bacillati</taxon>
        <taxon>Chloroflexota</taxon>
        <taxon>Chloroflexia</taxon>
        <taxon>Chloroflexales</taxon>
        <taxon>Chloroflexineae</taxon>
        <taxon>Oscillochloridaceae</taxon>
        <taxon>Candidatus Chloroploca</taxon>
    </lineage>
</organism>
<evidence type="ECO:0000256" key="12">
    <source>
        <dbReference type="ARBA" id="ARBA00030253"/>
    </source>
</evidence>
<evidence type="ECO:0000313" key="17">
    <source>
        <dbReference type="EMBL" id="PDV98072.1"/>
    </source>
</evidence>
<evidence type="ECO:0000256" key="16">
    <source>
        <dbReference type="HAMAP-Rule" id="MF_00154"/>
    </source>
</evidence>
<dbReference type="EC" id="2.5.1.141" evidence="5 16"/>
<evidence type="ECO:0000256" key="1">
    <source>
        <dbReference type="ARBA" id="ARBA00004019"/>
    </source>
</evidence>
<feature type="transmembrane region" description="Helical" evidence="16">
    <location>
        <begin position="251"/>
        <end position="273"/>
    </location>
</feature>
<comment type="caution">
    <text evidence="16">Lacks conserved residue(s) required for the propagation of feature annotation.</text>
</comment>
<feature type="transmembrane region" description="Helical" evidence="16">
    <location>
        <begin position="503"/>
        <end position="520"/>
    </location>
</feature>
<keyword evidence="6 16" id="KW-1003">Cell membrane</keyword>
<feature type="transmembrane region" description="Helical" evidence="16">
    <location>
        <begin position="225"/>
        <end position="245"/>
    </location>
</feature>
<reference evidence="17 18" key="1">
    <citation type="submission" date="2016-05" db="EMBL/GenBank/DDBJ databases">
        <authorList>
            <person name="Lavstsen T."/>
            <person name="Jespersen J.S."/>
        </authorList>
    </citation>
    <scope>NUCLEOTIDE SEQUENCE [LARGE SCALE GENOMIC DNA]</scope>
    <source>
        <strain evidence="17 18">B7-9</strain>
    </source>
</reference>
<evidence type="ECO:0000256" key="6">
    <source>
        <dbReference type="ARBA" id="ARBA00022475"/>
    </source>
</evidence>
<dbReference type="GO" id="GO:0005886">
    <property type="term" value="C:plasma membrane"/>
    <property type="evidence" value="ECO:0007669"/>
    <property type="project" value="UniProtKB-SubCell"/>
</dbReference>
<feature type="transmembrane region" description="Helical" evidence="16">
    <location>
        <begin position="332"/>
        <end position="354"/>
    </location>
</feature>
<keyword evidence="18" id="KW-1185">Reference proteome</keyword>
<evidence type="ECO:0000256" key="13">
    <source>
        <dbReference type="ARBA" id="ARBA00040810"/>
    </source>
</evidence>
<feature type="transmembrane region" description="Helical" evidence="16">
    <location>
        <begin position="430"/>
        <end position="448"/>
    </location>
</feature>
<feature type="transmembrane region" description="Helical" evidence="16">
    <location>
        <begin position="557"/>
        <end position="574"/>
    </location>
</feature>
<keyword evidence="7 16" id="KW-0808">Transferase</keyword>
<dbReference type="InterPro" id="IPR006369">
    <property type="entry name" value="Protohaem_IX_farnesylTrfase"/>
</dbReference>
<accession>A0A2H3KJJ6</accession>
<dbReference type="OrthoDB" id="9814417at2"/>
<sequence length="580" mass="61372">MPDTLLRRSAVIGSLLTLVAIVSGGLVSATESAAVCTGWPLCAELFTSPATPALWLAFGHRIIVAFAMVVALFIAAMVWRRPDLERWVRLPLLIAPLFGLVEVAAGGIMVALGLYEAINLAHLGLALLMLGAQAVGTAALLQPVPATRAGGRATREARRLSGLAWWTAGATGVLALALSARILGDPAASAASALPINAGGALAMAGMLASGTFWQTWRSRRGDSLLIGVAAAVLLLILIEIPLILLPPAAAGMGVGLAALVWGAALALAVLALRRPLPATMPVVAARPATDEAPPLWKDYLSLTKPKVISLLLVTTAGAMYLTEAGSPSLWLVFWTMIGGYLAAGGAGAINCAFDSDIDINMGRTSRRPVPSGRISRRNAMIFGFVLSALSVVVMLVFTTPLAALVSTLGIFYYAWFYTQWLKRSTWQNIVIGGGAGALPPLVGWTAVTGELSVAALLLFAIVFYWTPPHFWALALVKQKDYARAGVPMLPVVAGEGETRWQILVYSVILVALSLLLTAIGAMGWIYFGGAAVLGVLFLQSAWHVWKRGDQASIWGLYKYSLLYLALLFVVMVIDRVMAW</sequence>
<dbReference type="EMBL" id="LYXE01000110">
    <property type="protein sequence ID" value="PDV98072.1"/>
    <property type="molecule type" value="Genomic_DNA"/>
</dbReference>
<dbReference type="InterPro" id="IPR030470">
    <property type="entry name" value="UbiA_prenylTrfase_CS"/>
</dbReference>
<comment type="miscellaneous">
    <text evidence="16">Carbon 2 of the heme B porphyrin ring is defined according to the Fischer nomenclature.</text>
</comment>
<keyword evidence="10 16" id="KW-0350">Heme biosynthesis</keyword>
<dbReference type="HAMAP" id="MF_00154">
    <property type="entry name" value="CyoE_CtaB"/>
    <property type="match status" value="1"/>
</dbReference>
<feature type="transmembrane region" description="Helical" evidence="16">
    <location>
        <begin position="120"/>
        <end position="141"/>
    </location>
</feature>
<name>A0A2H3KJJ6_9CHLR</name>
<evidence type="ECO:0000256" key="2">
    <source>
        <dbReference type="ARBA" id="ARBA00004651"/>
    </source>
</evidence>
<dbReference type="Proteomes" id="UP000220922">
    <property type="component" value="Unassembled WGS sequence"/>
</dbReference>
<dbReference type="Gene3D" id="1.10.357.140">
    <property type="entry name" value="UbiA prenyltransferase"/>
    <property type="match status" value="1"/>
</dbReference>
<dbReference type="Pfam" id="PF01040">
    <property type="entry name" value="UbiA"/>
    <property type="match status" value="1"/>
</dbReference>
<evidence type="ECO:0000256" key="4">
    <source>
        <dbReference type="ARBA" id="ARBA00010223"/>
    </source>
</evidence>
<proteinExistence type="inferred from homology"/>
<dbReference type="InterPro" id="IPR044878">
    <property type="entry name" value="UbiA_sf"/>
</dbReference>
<dbReference type="InterPro" id="IPR000537">
    <property type="entry name" value="UbiA_prenyltransferase"/>
</dbReference>
<evidence type="ECO:0000256" key="15">
    <source>
        <dbReference type="ARBA" id="ARBA00047690"/>
    </source>
</evidence>
<comment type="similarity">
    <text evidence="16">Belongs to the UbiA prenyltransferase family. Protoheme IX farnesyltransferase subfamily.</text>
</comment>
<feature type="transmembrane region" description="Helical" evidence="16">
    <location>
        <begin position="162"/>
        <end position="184"/>
    </location>
</feature>
<evidence type="ECO:0000256" key="7">
    <source>
        <dbReference type="ARBA" id="ARBA00022679"/>
    </source>
</evidence>
<evidence type="ECO:0000256" key="14">
    <source>
        <dbReference type="ARBA" id="ARBA00042475"/>
    </source>
</evidence>
<feature type="transmembrane region" description="Helical" evidence="16">
    <location>
        <begin position="308"/>
        <end position="326"/>
    </location>
</feature>
<evidence type="ECO:0000256" key="8">
    <source>
        <dbReference type="ARBA" id="ARBA00022692"/>
    </source>
</evidence>
<gene>
    <name evidence="16" type="primary">ctaB</name>
    <name evidence="17" type="ORF">A9Q02_03050</name>
</gene>
<comment type="similarity">
    <text evidence="4">In the C-terminal section; belongs to the UbiA prenyltransferase family. Protoheme IX farnesyltransferase subfamily.</text>
</comment>
<evidence type="ECO:0000313" key="18">
    <source>
        <dbReference type="Proteomes" id="UP000220922"/>
    </source>
</evidence>
<comment type="function">
    <text evidence="1 16">Converts heme B (protoheme IX) to heme O by substitution of the vinyl group on carbon 2 of heme B porphyrin ring with a hydroxyethyl farnesyl side group.</text>
</comment>
<keyword evidence="8 16" id="KW-0812">Transmembrane</keyword>
<evidence type="ECO:0000256" key="10">
    <source>
        <dbReference type="ARBA" id="ARBA00023133"/>
    </source>
</evidence>
<dbReference type="RefSeq" id="WP_097653796.1">
    <property type="nucleotide sequence ID" value="NZ_LYXE01000110.1"/>
</dbReference>
<comment type="caution">
    <text evidence="17">The sequence shown here is derived from an EMBL/GenBank/DDBJ whole genome shotgun (WGS) entry which is preliminary data.</text>
</comment>
<dbReference type="PROSITE" id="PS00943">
    <property type="entry name" value="UBIA"/>
    <property type="match status" value="1"/>
</dbReference>
<protein>
    <recommendedName>
        <fullName evidence="13 16">Protoheme IX farnesyltransferase</fullName>
        <ecNumber evidence="5 16">2.5.1.141</ecNumber>
    </recommendedName>
    <alternativeName>
        <fullName evidence="14 16">Heme B farnesyltransferase</fullName>
    </alternativeName>
    <alternativeName>
        <fullName evidence="12 16">Heme O synthase</fullName>
    </alternativeName>
</protein>
<dbReference type="GO" id="GO:0008495">
    <property type="term" value="F:protoheme IX farnesyltransferase activity"/>
    <property type="evidence" value="ECO:0007669"/>
    <property type="project" value="UniProtKB-UniRule"/>
</dbReference>
<dbReference type="AlphaFoldDB" id="A0A2H3KJJ6"/>
<dbReference type="NCBIfam" id="NF003349">
    <property type="entry name" value="PRK04375.1-2"/>
    <property type="match status" value="1"/>
</dbReference>
<feature type="transmembrane region" description="Helical" evidence="16">
    <location>
        <begin position="90"/>
        <end position="114"/>
    </location>
</feature>
<evidence type="ECO:0000256" key="11">
    <source>
        <dbReference type="ARBA" id="ARBA00023136"/>
    </source>
</evidence>
<evidence type="ECO:0000256" key="3">
    <source>
        <dbReference type="ARBA" id="ARBA00004919"/>
    </source>
</evidence>
<dbReference type="NCBIfam" id="TIGR01473">
    <property type="entry name" value="cyoE_ctaB"/>
    <property type="match status" value="1"/>
</dbReference>